<accession>V5E5Y7</accession>
<feature type="region of interest" description="Disordered" evidence="1">
    <location>
        <begin position="164"/>
        <end position="208"/>
    </location>
</feature>
<dbReference type="HOGENOM" id="CLU_067861_1_1_1"/>
<dbReference type="PANTHER" id="PTHR23138:SF87">
    <property type="entry name" value="E3 SUMO-PROTEIN LIGASE RANBP2"/>
    <property type="match status" value="1"/>
</dbReference>
<feature type="domain" description="RanBD1" evidence="2">
    <location>
        <begin position="31"/>
        <end position="168"/>
    </location>
</feature>
<dbReference type="GO" id="GO:0005096">
    <property type="term" value="F:GTPase activator activity"/>
    <property type="evidence" value="ECO:0007669"/>
    <property type="project" value="TreeGrafter"/>
</dbReference>
<dbReference type="PROSITE" id="PS50196">
    <property type="entry name" value="RANBD1"/>
    <property type="match status" value="1"/>
</dbReference>
<dbReference type="InterPro" id="IPR011993">
    <property type="entry name" value="PH-like_dom_sf"/>
</dbReference>
<dbReference type="EMBL" id="KI545891">
    <property type="protein sequence ID" value="EST05626.1"/>
    <property type="molecule type" value="Genomic_DNA"/>
</dbReference>
<dbReference type="AlphaFoldDB" id="V5E5Y7"/>
<dbReference type="InterPro" id="IPR045255">
    <property type="entry name" value="RanBP1-like"/>
</dbReference>
<dbReference type="GeneID" id="27421466"/>
<dbReference type="PANTHER" id="PTHR23138">
    <property type="entry name" value="RAN BINDING PROTEIN"/>
    <property type="match status" value="1"/>
</dbReference>
<evidence type="ECO:0000259" key="2">
    <source>
        <dbReference type="PROSITE" id="PS50196"/>
    </source>
</evidence>
<dbReference type="STRING" id="1365824.V5E5Y7"/>
<dbReference type="CDD" id="cd13179">
    <property type="entry name" value="RanBD_RanBP1"/>
    <property type="match status" value="1"/>
</dbReference>
<dbReference type="Gene3D" id="2.30.29.30">
    <property type="entry name" value="Pleckstrin-homology domain (PH domain)/Phosphotyrosine-binding domain (PTB)"/>
    <property type="match status" value="1"/>
</dbReference>
<dbReference type="InterPro" id="IPR045256">
    <property type="entry name" value="RanBP1_RanBD"/>
</dbReference>
<dbReference type="GO" id="GO:0005643">
    <property type="term" value="C:nuclear pore"/>
    <property type="evidence" value="ECO:0007669"/>
    <property type="project" value="TreeGrafter"/>
</dbReference>
<feature type="region of interest" description="Disordered" evidence="1">
    <location>
        <begin position="1"/>
        <end position="35"/>
    </location>
</feature>
<dbReference type="FunFam" id="2.30.29.30:FF:000254">
    <property type="entry name" value="Ran-specific GTPase-activating protein 1"/>
    <property type="match status" value="1"/>
</dbReference>
<dbReference type="SMART" id="SM00160">
    <property type="entry name" value="RanBD"/>
    <property type="match status" value="1"/>
</dbReference>
<keyword evidence="4" id="KW-1185">Reference proteome</keyword>
<gene>
    <name evidence="3" type="ORF">PSEUBRA_SCAF5g02485</name>
</gene>
<proteinExistence type="predicted"/>
<feature type="compositionally biased region" description="Basic and acidic residues" evidence="1">
    <location>
        <begin position="179"/>
        <end position="208"/>
    </location>
</feature>
<evidence type="ECO:0000256" key="1">
    <source>
        <dbReference type="SAM" id="MobiDB-lite"/>
    </source>
</evidence>
<reference evidence="4" key="1">
    <citation type="journal article" date="2013" name="Genome Announc.">
        <title>Draft genome sequence of Pseudozyma brasiliensis sp. nov. strain GHG001, a high producer of endo-1,4-xylanase isolated from an insect pest of sugarcane.</title>
        <authorList>
            <person name="Oliveira J.V.D.C."/>
            <person name="dos Santos R.A.C."/>
            <person name="Borges T.A."/>
            <person name="Riano-Pachon D.M."/>
            <person name="Goldman G.H."/>
        </authorList>
    </citation>
    <scope>NUCLEOTIDE SEQUENCE [LARGE SCALE GENOMIC DNA]</scope>
    <source>
        <strain evidence="4">GHG001</strain>
    </source>
</reference>
<dbReference type="RefSeq" id="XP_016290615.1">
    <property type="nucleotide sequence ID" value="XM_016438770.1"/>
</dbReference>
<sequence length="208" mass="23038">MADTEATKPTVDASEQTGASAAAEEAENDPHFEPVIKLENQVETKTHEEDEEVTFKMRAKLFRFDKDAKEWKERGTGDVRLLEHKQTHKVRLVMRRDKTLKVCANHYVTSDMKLSPNVGSDRSWVYNVAADVADGEATAETLAIRFANSENANGFKDAFEAAQKKNAGGSKTDAPAPVVEKKEDEAKPAAAAEEKTEEAKKDEEAKKE</sequence>
<evidence type="ECO:0000313" key="4">
    <source>
        <dbReference type="Proteomes" id="UP000019377"/>
    </source>
</evidence>
<dbReference type="Pfam" id="PF00638">
    <property type="entry name" value="Ran_BP1"/>
    <property type="match status" value="1"/>
</dbReference>
<dbReference type="Proteomes" id="UP000019377">
    <property type="component" value="Unassembled WGS sequence"/>
</dbReference>
<dbReference type="GO" id="GO:0006913">
    <property type="term" value="P:nucleocytoplasmic transport"/>
    <property type="evidence" value="ECO:0007669"/>
    <property type="project" value="InterPro"/>
</dbReference>
<dbReference type="OrthoDB" id="2357150at2759"/>
<dbReference type="GO" id="GO:0005737">
    <property type="term" value="C:cytoplasm"/>
    <property type="evidence" value="ECO:0007669"/>
    <property type="project" value="TreeGrafter"/>
</dbReference>
<protein>
    <recommendedName>
        <fullName evidence="2">RanBD1 domain-containing protein</fullName>
    </recommendedName>
</protein>
<name>V5E5Y7_KALBG</name>
<dbReference type="SUPFAM" id="SSF50729">
    <property type="entry name" value="PH domain-like"/>
    <property type="match status" value="1"/>
</dbReference>
<dbReference type="eggNOG" id="KOG0864">
    <property type="taxonomic scope" value="Eukaryota"/>
</dbReference>
<dbReference type="InterPro" id="IPR000156">
    <property type="entry name" value="Ran_bind_dom"/>
</dbReference>
<evidence type="ECO:0000313" key="3">
    <source>
        <dbReference type="EMBL" id="EST05626.1"/>
    </source>
</evidence>
<organism evidence="3 4">
    <name type="scientific">Kalmanozyma brasiliensis (strain GHG001)</name>
    <name type="common">Yeast</name>
    <name type="synonym">Pseudozyma brasiliensis</name>
    <dbReference type="NCBI Taxonomy" id="1365824"/>
    <lineage>
        <taxon>Eukaryota</taxon>
        <taxon>Fungi</taxon>
        <taxon>Dikarya</taxon>
        <taxon>Basidiomycota</taxon>
        <taxon>Ustilaginomycotina</taxon>
        <taxon>Ustilaginomycetes</taxon>
        <taxon>Ustilaginales</taxon>
        <taxon>Ustilaginaceae</taxon>
        <taxon>Kalmanozyma</taxon>
    </lineage>
</organism>
<dbReference type="OMA" id="NFKDSFM"/>